<protein>
    <submittedName>
        <fullName evidence="1">Uncharacterized protein</fullName>
    </submittedName>
</protein>
<keyword evidence="2" id="KW-1185">Reference proteome</keyword>
<name>A0A928V2S9_9GAMM</name>
<accession>A0A928V2S9</accession>
<dbReference type="Proteomes" id="UP000652567">
    <property type="component" value="Unassembled WGS sequence"/>
</dbReference>
<dbReference type="AlphaFoldDB" id="A0A928V2S9"/>
<sequence length="80" mass="9098">MQPFFTARRIAKASILIFVDLMTENVLSVMSVTEEKQTLNAELSRPYSNKVMFHLFTMTSNNYFGDARITATGNPREHAP</sequence>
<proteinExistence type="predicted"/>
<reference evidence="1" key="1">
    <citation type="submission" date="2018-07" db="EMBL/GenBank/DDBJ databases">
        <title>Genome assembly of strain Ka43.</title>
        <authorList>
            <person name="Kukolya J."/>
            <person name="Nagy I."/>
            <person name="Horvath B."/>
            <person name="Toth A."/>
        </authorList>
    </citation>
    <scope>NUCLEOTIDE SEQUENCE</scope>
    <source>
        <strain evidence="1">KB43</strain>
    </source>
</reference>
<evidence type="ECO:0000313" key="1">
    <source>
        <dbReference type="EMBL" id="MBE8715896.1"/>
    </source>
</evidence>
<comment type="caution">
    <text evidence="1">The sequence shown here is derived from an EMBL/GenBank/DDBJ whole genome shotgun (WGS) entry which is preliminary data.</text>
</comment>
<dbReference type="EMBL" id="PRDL01000001">
    <property type="protein sequence ID" value="MBE8715896.1"/>
    <property type="molecule type" value="Genomic_DNA"/>
</dbReference>
<gene>
    <name evidence="1" type="ORF">C4F51_01670</name>
</gene>
<organism evidence="1 2">
    <name type="scientific">Cellvibrio polysaccharolyticus</name>
    <dbReference type="NCBI Taxonomy" id="2082724"/>
    <lineage>
        <taxon>Bacteria</taxon>
        <taxon>Pseudomonadati</taxon>
        <taxon>Pseudomonadota</taxon>
        <taxon>Gammaproteobacteria</taxon>
        <taxon>Cellvibrionales</taxon>
        <taxon>Cellvibrionaceae</taxon>
        <taxon>Cellvibrio</taxon>
    </lineage>
</organism>
<evidence type="ECO:0000313" key="2">
    <source>
        <dbReference type="Proteomes" id="UP000652567"/>
    </source>
</evidence>